<dbReference type="WBParaSite" id="NBR_0000662801-mRNA-1">
    <property type="protein sequence ID" value="NBR_0000662801-mRNA-1"/>
    <property type="gene ID" value="NBR_0000662801"/>
</dbReference>
<dbReference type="AlphaFoldDB" id="A0A158QXC8"/>
<sequence>MGRIAIDDWTEAGDVWIGAERVDGKFKWTSEDSSCTYTNFEPGEPNFYRQKEFCWHKAVREKKNAFKKWQTSRSPEDLAKYRENKRRAKAAVSQAKNAEMDSLYEKLEQPQAEKFAIRLAKARHRAGLDVRVARAVKNAEGTVLRASAEVKARWEEYFEGLLNEEFPRESVLETEPVEGPIELWTEEEVQSALKNMKVGKAVGPDGVPVEIWKVLEGC</sequence>
<dbReference type="Proteomes" id="UP000271162">
    <property type="component" value="Unassembled WGS sequence"/>
</dbReference>
<dbReference type="InterPro" id="IPR016187">
    <property type="entry name" value="CTDL_fold"/>
</dbReference>
<name>A0A158QXC8_NIPBR</name>
<feature type="domain" description="C-type lectin" evidence="1">
    <location>
        <begin position="15"/>
        <end position="70"/>
    </location>
</feature>
<keyword evidence="3" id="KW-1185">Reference proteome</keyword>
<dbReference type="PROSITE" id="PS50041">
    <property type="entry name" value="C_TYPE_LECTIN_2"/>
    <property type="match status" value="1"/>
</dbReference>
<dbReference type="OMA" id="RIAIDDW"/>
<evidence type="ECO:0000313" key="3">
    <source>
        <dbReference type="Proteomes" id="UP000271162"/>
    </source>
</evidence>
<evidence type="ECO:0000259" key="1">
    <source>
        <dbReference type="PROSITE" id="PS50041"/>
    </source>
</evidence>
<accession>A0A158QXC8</accession>
<evidence type="ECO:0000313" key="4">
    <source>
        <dbReference type="WBParaSite" id="NBR_0000662801-mRNA-1"/>
    </source>
</evidence>
<reference evidence="4" key="1">
    <citation type="submission" date="2016-04" db="UniProtKB">
        <authorList>
            <consortium name="WormBaseParasite"/>
        </authorList>
    </citation>
    <scope>IDENTIFICATION</scope>
</reference>
<dbReference type="EMBL" id="UYSL01019816">
    <property type="protein sequence ID" value="VDL70218.1"/>
    <property type="molecule type" value="Genomic_DNA"/>
</dbReference>
<gene>
    <name evidence="2" type="ORF">NBR_LOCUS6629</name>
</gene>
<proteinExistence type="predicted"/>
<dbReference type="InterPro" id="IPR016186">
    <property type="entry name" value="C-type_lectin-like/link_sf"/>
</dbReference>
<protein>
    <submittedName>
        <fullName evidence="4">C-type lectin domain-containing protein</fullName>
    </submittedName>
</protein>
<dbReference type="InterPro" id="IPR001304">
    <property type="entry name" value="C-type_lectin-like"/>
</dbReference>
<reference evidence="2 3" key="2">
    <citation type="submission" date="2018-11" db="EMBL/GenBank/DDBJ databases">
        <authorList>
            <consortium name="Pathogen Informatics"/>
        </authorList>
    </citation>
    <scope>NUCLEOTIDE SEQUENCE [LARGE SCALE GENOMIC DNA]</scope>
</reference>
<organism evidence="4">
    <name type="scientific">Nippostrongylus brasiliensis</name>
    <name type="common">Rat hookworm</name>
    <dbReference type="NCBI Taxonomy" id="27835"/>
    <lineage>
        <taxon>Eukaryota</taxon>
        <taxon>Metazoa</taxon>
        <taxon>Ecdysozoa</taxon>
        <taxon>Nematoda</taxon>
        <taxon>Chromadorea</taxon>
        <taxon>Rhabditida</taxon>
        <taxon>Rhabditina</taxon>
        <taxon>Rhabditomorpha</taxon>
        <taxon>Strongyloidea</taxon>
        <taxon>Heligmosomidae</taxon>
        <taxon>Nippostrongylus</taxon>
    </lineage>
</organism>
<dbReference type="SUPFAM" id="SSF56436">
    <property type="entry name" value="C-type lectin-like"/>
    <property type="match status" value="1"/>
</dbReference>
<evidence type="ECO:0000313" key="2">
    <source>
        <dbReference type="EMBL" id="VDL70218.1"/>
    </source>
</evidence>
<dbReference type="Gene3D" id="3.10.100.10">
    <property type="entry name" value="Mannose-Binding Protein A, subunit A"/>
    <property type="match status" value="1"/>
</dbReference>